<keyword evidence="7" id="KW-1133">Transmembrane helix</keyword>
<evidence type="ECO:0000256" key="6">
    <source>
        <dbReference type="ARBA" id="ARBA00022927"/>
    </source>
</evidence>
<keyword evidence="2" id="KW-0813">Transport</keyword>
<name>C6CIN6_DICC1</name>
<dbReference type="OrthoDB" id="6434018at2"/>
<dbReference type="AlphaFoldDB" id="C6CIN6"/>
<dbReference type="Gene3D" id="2.30.30.830">
    <property type="match status" value="1"/>
</dbReference>
<dbReference type="InterPro" id="IPR024961">
    <property type="entry name" value="T2SS_GspC_N"/>
</dbReference>
<evidence type="ECO:0000256" key="4">
    <source>
        <dbReference type="ARBA" id="ARBA00022519"/>
    </source>
</evidence>
<dbReference type="STRING" id="561229.Dd1591_3316"/>
<dbReference type="GO" id="GO:0005886">
    <property type="term" value="C:plasma membrane"/>
    <property type="evidence" value="ECO:0007669"/>
    <property type="project" value="UniProtKB-SubCell"/>
</dbReference>
<dbReference type="EMBL" id="CP001655">
    <property type="protein sequence ID" value="ACT08134.1"/>
    <property type="molecule type" value="Genomic_DNA"/>
</dbReference>
<dbReference type="KEGG" id="dze:Dd1591_3316"/>
<dbReference type="HOGENOM" id="CLU_1632754_0_0_6"/>
<keyword evidence="4" id="KW-0997">Cell inner membrane</keyword>
<sequence precursor="true">MKRINVTVKKVISGILWLSLLAFSTWLIVPQDDGDRPGSLFYISHSFYTAQQKQAVTDRLLFGEPQVVRSENDNSFRIDNTFRIYDHPLSEYIIQHVPESESPVKLTGIVYSVDGNAARITVANDNKQQTYRAGDVLPPGNEKILLILPDEVIIDSNGYYRSLHFKNE</sequence>
<dbReference type="GeneID" id="45081368"/>
<evidence type="ECO:0000313" key="10">
    <source>
        <dbReference type="EMBL" id="ACT08134.1"/>
    </source>
</evidence>
<dbReference type="Pfam" id="PF11356">
    <property type="entry name" value="T2SSC"/>
    <property type="match status" value="1"/>
</dbReference>
<evidence type="ECO:0000259" key="9">
    <source>
        <dbReference type="Pfam" id="PF11356"/>
    </source>
</evidence>
<dbReference type="GO" id="GO:0015031">
    <property type="term" value="P:protein transport"/>
    <property type="evidence" value="ECO:0007669"/>
    <property type="project" value="UniProtKB-KW"/>
</dbReference>
<protein>
    <recommendedName>
        <fullName evidence="9">Type II secretion system protein GspC N-terminal domain-containing protein</fullName>
    </recommendedName>
</protein>
<dbReference type="Proteomes" id="UP000002735">
    <property type="component" value="Chromosome"/>
</dbReference>
<evidence type="ECO:0000313" key="11">
    <source>
        <dbReference type="Proteomes" id="UP000002735"/>
    </source>
</evidence>
<evidence type="ECO:0000256" key="3">
    <source>
        <dbReference type="ARBA" id="ARBA00022475"/>
    </source>
</evidence>
<comment type="subcellular location">
    <subcellularLocation>
        <location evidence="1">Cell inner membrane</location>
    </subcellularLocation>
</comment>
<proteinExistence type="predicted"/>
<keyword evidence="8" id="KW-0472">Membrane</keyword>
<dbReference type="eggNOG" id="ENOG5034A82">
    <property type="taxonomic scope" value="Bacteria"/>
</dbReference>
<organism evidence="10 11">
    <name type="scientific">Dickeya chrysanthemi (strain Ech1591)</name>
    <name type="common">Dickeya zeae (strain Ech1591)</name>
    <dbReference type="NCBI Taxonomy" id="561229"/>
    <lineage>
        <taxon>Bacteria</taxon>
        <taxon>Pseudomonadati</taxon>
        <taxon>Pseudomonadota</taxon>
        <taxon>Gammaproteobacteria</taxon>
        <taxon>Enterobacterales</taxon>
        <taxon>Pectobacteriaceae</taxon>
        <taxon>Dickeya</taxon>
    </lineage>
</organism>
<evidence type="ECO:0000256" key="2">
    <source>
        <dbReference type="ARBA" id="ARBA00022448"/>
    </source>
</evidence>
<evidence type="ECO:0000256" key="8">
    <source>
        <dbReference type="ARBA" id="ARBA00023136"/>
    </source>
</evidence>
<keyword evidence="6" id="KW-0653">Protein transport</keyword>
<evidence type="ECO:0000256" key="5">
    <source>
        <dbReference type="ARBA" id="ARBA00022692"/>
    </source>
</evidence>
<evidence type="ECO:0000256" key="1">
    <source>
        <dbReference type="ARBA" id="ARBA00004533"/>
    </source>
</evidence>
<feature type="domain" description="Type II secretion system protein GspC N-terminal" evidence="9">
    <location>
        <begin position="20"/>
        <end position="164"/>
    </location>
</feature>
<keyword evidence="5" id="KW-0812">Transmembrane</keyword>
<dbReference type="RefSeq" id="WP_012770982.1">
    <property type="nucleotide sequence ID" value="NC_012912.1"/>
</dbReference>
<keyword evidence="3" id="KW-1003">Cell membrane</keyword>
<gene>
    <name evidence="10" type="ordered locus">Dd1591_3316</name>
</gene>
<reference evidence="10 11" key="1">
    <citation type="submission" date="2009-06" db="EMBL/GenBank/DDBJ databases">
        <title>Complete sequence of Dickeya zeae Ech1591.</title>
        <authorList>
            <consortium name="US DOE Joint Genome Institute"/>
            <person name="Lucas S."/>
            <person name="Copeland A."/>
            <person name="Lapidus A."/>
            <person name="Glavina del Rio T."/>
            <person name="Tice H."/>
            <person name="Bruce D."/>
            <person name="Goodwin L."/>
            <person name="Pitluck S."/>
            <person name="Chertkov O."/>
            <person name="Brettin T."/>
            <person name="Detter J.C."/>
            <person name="Han C."/>
            <person name="Larimer F."/>
            <person name="Land M."/>
            <person name="Hauser L."/>
            <person name="Kyrpides N."/>
            <person name="Ovchinnikova G."/>
            <person name="Balakrishnan V."/>
            <person name="Glasner J."/>
            <person name="Perna N.T."/>
        </authorList>
    </citation>
    <scope>NUCLEOTIDE SEQUENCE [LARGE SCALE GENOMIC DNA]</scope>
    <source>
        <strain evidence="10 11">Ech1591</strain>
    </source>
</reference>
<accession>C6CIN6</accession>
<evidence type="ECO:0000256" key="7">
    <source>
        <dbReference type="ARBA" id="ARBA00022989"/>
    </source>
</evidence>